<dbReference type="SMART" id="SM01045">
    <property type="entry name" value="BURP"/>
    <property type="match status" value="1"/>
</dbReference>
<accession>A0AAP0RAU5</accession>
<dbReference type="PROSITE" id="PS51277">
    <property type="entry name" value="BURP"/>
    <property type="match status" value="1"/>
</dbReference>
<dbReference type="EMBL" id="JBBPBK010000012">
    <property type="protein sequence ID" value="KAK9274144.1"/>
    <property type="molecule type" value="Genomic_DNA"/>
</dbReference>
<dbReference type="Proteomes" id="UP001415857">
    <property type="component" value="Unassembled WGS sequence"/>
</dbReference>
<organism evidence="2 3">
    <name type="scientific">Liquidambar formosana</name>
    <name type="common">Formosan gum</name>
    <dbReference type="NCBI Taxonomy" id="63359"/>
    <lineage>
        <taxon>Eukaryota</taxon>
        <taxon>Viridiplantae</taxon>
        <taxon>Streptophyta</taxon>
        <taxon>Embryophyta</taxon>
        <taxon>Tracheophyta</taxon>
        <taxon>Spermatophyta</taxon>
        <taxon>Magnoliopsida</taxon>
        <taxon>eudicotyledons</taxon>
        <taxon>Gunneridae</taxon>
        <taxon>Pentapetalae</taxon>
        <taxon>Saxifragales</taxon>
        <taxon>Altingiaceae</taxon>
        <taxon>Liquidambar</taxon>
    </lineage>
</organism>
<protein>
    <recommendedName>
        <fullName evidence="1">BURP domain-containing protein</fullName>
    </recommendedName>
</protein>
<dbReference type="Pfam" id="PF03181">
    <property type="entry name" value="BURP"/>
    <property type="match status" value="1"/>
</dbReference>
<dbReference type="InterPro" id="IPR044816">
    <property type="entry name" value="BURP"/>
</dbReference>
<dbReference type="PANTHER" id="PTHR31236">
    <property type="entry name" value="BURP DOMAIN PROTEIN USPL1-LIKE"/>
    <property type="match status" value="1"/>
</dbReference>
<feature type="domain" description="BURP" evidence="1">
    <location>
        <begin position="183"/>
        <end position="359"/>
    </location>
</feature>
<keyword evidence="3" id="KW-1185">Reference proteome</keyword>
<evidence type="ECO:0000313" key="3">
    <source>
        <dbReference type="Proteomes" id="UP001415857"/>
    </source>
</evidence>
<evidence type="ECO:0000259" key="1">
    <source>
        <dbReference type="PROSITE" id="PS51277"/>
    </source>
</evidence>
<dbReference type="InterPro" id="IPR004873">
    <property type="entry name" value="BURP_dom"/>
</dbReference>
<proteinExistence type="predicted"/>
<sequence length="359" mass="38527">MMDHRLIAKKGFLCLLPCHSPDSGCDIVTKANEGPYLNGLYFASSSWDEHNSSALDIQSNASPTAHRCQPNDLAVVASHAALPAELYWNSVLPNTPMPKAVRDLLQSDMLEEKSTSVGVGNGGVNVDTGKGKTGGGTNVGVGKGGVSVDAGKGKKVKPAPSAFKYKYAATENQLHDNPDVALFFLEKDMHPSTKMNLDFTKSTNEATFLPRQVAKSIPFSSNRSPEILNQFSVKPGSMEAEIMKNTIKECEEPGIKGEDKFCATSAESMIDFSTYKLGKNVQAMSTEAGKETKMQKYTIAVGVKKVAGDESVVCHKQNYAYAVFYCHTTHTTSAYLVPLVGADGTKVEAVAVCHKDTSA</sequence>
<comment type="caution">
    <text evidence="2">The sequence shown here is derived from an EMBL/GenBank/DDBJ whole genome shotgun (WGS) entry which is preliminary data.</text>
</comment>
<evidence type="ECO:0000313" key="2">
    <source>
        <dbReference type="EMBL" id="KAK9274144.1"/>
    </source>
</evidence>
<dbReference type="PANTHER" id="PTHR31236:SF2">
    <property type="entry name" value="BURP DOMAIN PROTEIN RD22"/>
    <property type="match status" value="1"/>
</dbReference>
<reference evidence="2 3" key="1">
    <citation type="journal article" date="2024" name="Plant J.">
        <title>Genome sequences and population genomics reveal climatic adaptation and genomic divergence between two closely related sweetgum species.</title>
        <authorList>
            <person name="Xu W.Q."/>
            <person name="Ren C.Q."/>
            <person name="Zhang X.Y."/>
            <person name="Comes H.P."/>
            <person name="Liu X.H."/>
            <person name="Li Y.G."/>
            <person name="Kettle C.J."/>
            <person name="Jalonen R."/>
            <person name="Gaisberger H."/>
            <person name="Ma Y.Z."/>
            <person name="Qiu Y.X."/>
        </authorList>
    </citation>
    <scope>NUCLEOTIDE SEQUENCE [LARGE SCALE GENOMIC DNA]</scope>
    <source>
        <strain evidence="2">Hangzhou</strain>
    </source>
</reference>
<name>A0AAP0RAU5_LIQFO</name>
<dbReference type="AlphaFoldDB" id="A0AAP0RAU5"/>
<gene>
    <name evidence="2" type="ORF">L1049_018958</name>
</gene>